<keyword evidence="4" id="KW-1185">Reference proteome</keyword>
<evidence type="ECO:0000259" key="2">
    <source>
        <dbReference type="Pfam" id="PF03644"/>
    </source>
</evidence>
<dbReference type="Pfam" id="PF13385">
    <property type="entry name" value="Laminin_G_3"/>
    <property type="match status" value="1"/>
</dbReference>
<dbReference type="Pfam" id="PF03644">
    <property type="entry name" value="Glyco_hydro_85"/>
    <property type="match status" value="1"/>
</dbReference>
<proteinExistence type="predicted"/>
<dbReference type="InterPro" id="IPR035986">
    <property type="entry name" value="PKD_dom_sf"/>
</dbReference>
<accession>A0ABT1MD25</accession>
<keyword evidence="1" id="KW-0732">Signal</keyword>
<dbReference type="PANTHER" id="PTHR13246:SF1">
    <property type="entry name" value="CYTOSOLIC ENDO-BETA-N-ACETYLGLUCOSAMINIDASE"/>
    <property type="match status" value="1"/>
</dbReference>
<dbReference type="Proteomes" id="UP001205603">
    <property type="component" value="Unassembled WGS sequence"/>
</dbReference>
<dbReference type="Gene3D" id="3.20.20.80">
    <property type="entry name" value="Glycosidases"/>
    <property type="match status" value="1"/>
</dbReference>
<dbReference type="RefSeq" id="WP_255025060.1">
    <property type="nucleotide sequence ID" value="NZ_JANDHW010000001.1"/>
</dbReference>
<protein>
    <submittedName>
        <fullName evidence="3">T9SS type A sorting domain-containing protein</fullName>
    </submittedName>
</protein>
<gene>
    <name evidence="3" type="ORF">NMU02_00375</name>
</gene>
<dbReference type="InterPro" id="IPR013320">
    <property type="entry name" value="ConA-like_dom_sf"/>
</dbReference>
<evidence type="ECO:0000313" key="4">
    <source>
        <dbReference type="Proteomes" id="UP001205603"/>
    </source>
</evidence>
<dbReference type="Gene3D" id="2.60.120.260">
    <property type="entry name" value="Galactose-binding domain-like"/>
    <property type="match status" value="1"/>
</dbReference>
<dbReference type="SUPFAM" id="SSF49899">
    <property type="entry name" value="Concanavalin A-like lectins/glucanases"/>
    <property type="match status" value="1"/>
</dbReference>
<dbReference type="InterPro" id="IPR026444">
    <property type="entry name" value="Secre_tail"/>
</dbReference>
<dbReference type="InterPro" id="IPR032979">
    <property type="entry name" value="ENGase"/>
</dbReference>
<feature type="signal peptide" evidence="1">
    <location>
        <begin position="1"/>
        <end position="21"/>
    </location>
</feature>
<dbReference type="Gene3D" id="2.60.120.200">
    <property type="match status" value="1"/>
</dbReference>
<dbReference type="InterPro" id="IPR005201">
    <property type="entry name" value="TIM_ENGase"/>
</dbReference>
<name>A0ABT1MD25_9BACT</name>
<dbReference type="SUPFAM" id="SSF49299">
    <property type="entry name" value="PKD domain"/>
    <property type="match status" value="1"/>
</dbReference>
<feature type="chain" id="PRO_5046702832" evidence="1">
    <location>
        <begin position="22"/>
        <end position="1249"/>
    </location>
</feature>
<evidence type="ECO:0000313" key="3">
    <source>
        <dbReference type="EMBL" id="MCP9610548.1"/>
    </source>
</evidence>
<reference evidence="3 4" key="1">
    <citation type="submission" date="2022-07" db="EMBL/GenBank/DDBJ databases">
        <title>Fecal culturing of patients with breast cancer.</title>
        <authorList>
            <person name="Teng N.M.Y."/>
            <person name="Kiu R."/>
            <person name="Evans R."/>
            <person name="Baker D.J."/>
            <person name="Zenner C."/>
            <person name="Robinson S.D."/>
            <person name="Hall L.J."/>
        </authorList>
    </citation>
    <scope>NUCLEOTIDE SEQUENCE [LARGE SCALE GENOMIC DNA]</scope>
    <source>
        <strain evidence="3 4">LH1063</strain>
    </source>
</reference>
<dbReference type="PANTHER" id="PTHR13246">
    <property type="entry name" value="ENDO BETA N-ACETYLGLUCOSAMINIDASE"/>
    <property type="match status" value="1"/>
</dbReference>
<evidence type="ECO:0000256" key="1">
    <source>
        <dbReference type="SAM" id="SignalP"/>
    </source>
</evidence>
<feature type="domain" description="Cytosolic endo-beta-N-acetylglucosaminidase TIM barrel" evidence="2">
    <location>
        <begin position="112"/>
        <end position="421"/>
    </location>
</feature>
<comment type="caution">
    <text evidence="3">The sequence shown here is derived from an EMBL/GenBank/DDBJ whole genome shotgun (WGS) entry which is preliminary data.</text>
</comment>
<organism evidence="3 4">
    <name type="scientific">Coprobacter tertius</name>
    <dbReference type="NCBI Taxonomy" id="2944915"/>
    <lineage>
        <taxon>Bacteria</taxon>
        <taxon>Pseudomonadati</taxon>
        <taxon>Bacteroidota</taxon>
        <taxon>Bacteroidia</taxon>
        <taxon>Bacteroidales</taxon>
        <taxon>Barnesiellaceae</taxon>
        <taxon>Coprobacter</taxon>
    </lineage>
</organism>
<sequence length="1249" mass="138747">MKKTTLISVALVWLYVFSAFGQSLPTHPKYINAIEGDKGFADYFAAWEPGTPLSEDENFYISRVKPKERFVNTQTQVDPTMTQDRKFCWWVPIGCADNYWGPLPRYVFDGDNFSLWSYIDSHGGWAINWVRVPGGFSDVCHKNGVPNGCLLFFDSGAGAASAQRIINMLNEKENGNFKNAEKLIKFMKYYGVDGLGINPESYISGASDFQDFLAECHRIAPELGWHFTVYWYGTMSNSGGVNFGSTFPSGKENWLSKNGQNVTDMYMLNYNWGGYLSGSANAATQYGRSTYDIYAGFDIQGRWIHDQNTASGNHGWTELTTTPASIVFWGAHQTNQVYGNSGELGSNDKAVQKTYQIKLEQVFCGGLRNVKNLPPVNDNVNTSSINAMKKFHGIAKYLPARSTLQELPFVTRFGLGNGEAFRSEGKTTFNQKWYNISTQDMLPTWRWWITDDNGNVPEDAIECEFTFDDSWFAGSCLAMRGATQKSNVRLFKTNFDVKKGDIVSLRYKVKNGTDPHLKLCWSFVGSENTMHSAVIPAAAKSGEWTEFKSNANKLQMNGKVACIGVTVENTSADYEILLGEFSIVNNNKQWNPVAPQITLTRILDRKYNNIDYKIIFKSRDQAPNDPATPIYNEDVDTWYFEIWSQPEGGEPTLCTATTSWAAYVVGAPALPNVSRYRIGVCAVAPDGKTKSEIVWSEYEDHPAVTPVDDLEIDKVIIKKGEEFTVRFKDILHEEASYWSINDPLTGDPVQMVEGGNSMTTSIDKEGSFDVVVSMNDGSEITVRGFVQISPESTGALPIIADFTADKTTLDRDETTTVSYTAARLGEGKVSRGLDLHDPTMFRLPSEAIGYDQQDYSVALWFKADNFSHDRYGTNLINKRTTETPWPNNNWGAFWVHIWPQVGKGGNVHPANEISYTTFGNTVNFGGQRVNQHENPNGDCMSTGHSVSLNTWNHLAITLKGGTTLTMYFNGKKVAQETGREFVSYYKNGGISPIYFGGSNQYHSGFNGTIDEVQVWDKAMTDDEVLDAMKGYDGREVPANVRGYYDFEAVNPDNTFTNKGHGTGLEGRYITFIGGGGESTSGTIEETQKPNIDVLGNPAISGSLDIKTTAEFEMPDASVVQDGSTATASYTANGNYDVTLTLENMWGKDVKKKTEYIVVSGYDGIEDTEAIEKLGVYPNPFTDAVNMKFRDAGTYKMIVFAIDGTQIDEKSLEVTDGEIVRVAVNGTPGMYIVRVSKDGVNVRTVKVNKQ</sequence>
<dbReference type="NCBIfam" id="TIGR04183">
    <property type="entry name" value="Por_Secre_tail"/>
    <property type="match status" value="1"/>
</dbReference>
<dbReference type="EMBL" id="JANDHW010000001">
    <property type="protein sequence ID" value="MCP9610548.1"/>
    <property type="molecule type" value="Genomic_DNA"/>
</dbReference>